<dbReference type="RefSeq" id="WP_158049371.1">
    <property type="nucleotide sequence ID" value="NZ_DBFRTL010000006.1"/>
</dbReference>
<evidence type="ECO:0000313" key="2">
    <source>
        <dbReference type="EMBL" id="KAB1640743.1"/>
    </source>
</evidence>
<dbReference type="Proteomes" id="UP000468668">
    <property type="component" value="Unassembled WGS sequence"/>
</dbReference>
<dbReference type="InterPro" id="IPR012349">
    <property type="entry name" value="Split_barrel_FMN-bd"/>
</dbReference>
<name>A0A6N6NNR7_9ACTN</name>
<dbReference type="EMBL" id="WAJR01000009">
    <property type="protein sequence ID" value="KAB1640743.1"/>
    <property type="molecule type" value="Genomic_DNA"/>
</dbReference>
<keyword evidence="3" id="KW-1185">Reference proteome</keyword>
<dbReference type="Gene3D" id="2.30.110.10">
    <property type="entry name" value="Electron Transport, Fmn-binding Protein, Chain A"/>
    <property type="match status" value="1"/>
</dbReference>
<dbReference type="SUPFAM" id="SSF50475">
    <property type="entry name" value="FMN-binding split barrel"/>
    <property type="match status" value="1"/>
</dbReference>
<organism evidence="2 3">
    <name type="scientific">Ellagibacter isourolithinifaciens</name>
    <dbReference type="NCBI Taxonomy" id="2137581"/>
    <lineage>
        <taxon>Bacteria</taxon>
        <taxon>Bacillati</taxon>
        <taxon>Actinomycetota</taxon>
        <taxon>Coriobacteriia</taxon>
        <taxon>Eggerthellales</taxon>
        <taxon>Eggerthellaceae</taxon>
        <taxon>Ellagibacter</taxon>
    </lineage>
</organism>
<evidence type="ECO:0000313" key="3">
    <source>
        <dbReference type="Proteomes" id="UP000468668"/>
    </source>
</evidence>
<reference evidence="2 3" key="1">
    <citation type="submission" date="2019-09" db="EMBL/GenBank/DDBJ databases">
        <title>Whole genome shotgun sequencing (WGS) of Ellagibacter isourolithinifaciens DSM 104140(T) and Adlercreutzia muris DSM 29508(T).</title>
        <authorList>
            <person name="Stoll D.A."/>
            <person name="Danylec N."/>
            <person name="Huch M."/>
        </authorList>
    </citation>
    <scope>NUCLEOTIDE SEQUENCE [LARGE SCALE GENOMIC DNA]</scope>
    <source>
        <strain evidence="2 3">DSM 104140</strain>
    </source>
</reference>
<feature type="domain" description="Pyridoxamine 5'-phosphate oxidase N-terminal" evidence="1">
    <location>
        <begin position="4"/>
        <end position="98"/>
    </location>
</feature>
<comment type="caution">
    <text evidence="2">The sequence shown here is derived from an EMBL/GenBank/DDBJ whole genome shotgun (WGS) entry which is preliminary data.</text>
</comment>
<dbReference type="OrthoDB" id="3176268at2"/>
<dbReference type="PANTHER" id="PTHR40660:SF1">
    <property type="entry name" value="5'-PHOSPHATE OXIDASE PUTATIVE DOMAIN-CONTAINING PROTEIN-RELATED"/>
    <property type="match status" value="1"/>
</dbReference>
<dbReference type="PANTHER" id="PTHR40660">
    <property type="entry name" value="5'-PHOSPHATE OXIDASE PUTATIVE DOMAIN-CONTAINING PROTEIN-RELATED"/>
    <property type="match status" value="1"/>
</dbReference>
<dbReference type="InterPro" id="IPR011576">
    <property type="entry name" value="Pyridox_Oxase_N"/>
</dbReference>
<proteinExistence type="predicted"/>
<dbReference type="AlphaFoldDB" id="A0A6N6NNR7"/>
<protein>
    <submittedName>
        <fullName evidence="2">Flavin-nucleotide-binding protein</fullName>
    </submittedName>
</protein>
<sequence length="136" mass="14683">MAVMPKEVQDAFNQMKNVVLATSTPDGVPNVDPMGMKKVIDAETVYISDQFFNKTLANLKENQKVAITFWGDEGAYQIHGTATYINEGEQFEELKAWVDGCFAAMGAPITAKGGVLVHVDELFTCLPGPNAGAKLA</sequence>
<evidence type="ECO:0000259" key="1">
    <source>
        <dbReference type="Pfam" id="PF01243"/>
    </source>
</evidence>
<gene>
    <name evidence="2" type="ORF">F8C90_05040</name>
</gene>
<accession>A0A6N6NNR7</accession>
<dbReference type="Pfam" id="PF01243">
    <property type="entry name" value="PNPOx_N"/>
    <property type="match status" value="1"/>
</dbReference>